<keyword evidence="4" id="KW-1185">Reference proteome</keyword>
<keyword evidence="2" id="KW-0812">Transmembrane</keyword>
<dbReference type="RefSeq" id="XP_067066600.1">
    <property type="nucleotide sequence ID" value="XM_067212738.1"/>
</dbReference>
<reference evidence="3 4" key="1">
    <citation type="submission" date="2016-10" db="EMBL/GenBank/DDBJ databases">
        <title>Reductive evolution of mitochondrial metabolism and differential evolution of invasion-related proteins in Cryptosporidium.</title>
        <authorList>
            <person name="Liu S."/>
            <person name="Roellig D.M."/>
            <person name="Guo Y."/>
            <person name="Li N."/>
            <person name="Frace M.A."/>
            <person name="Tang K."/>
            <person name="Zhang L."/>
            <person name="Feng Y."/>
            <person name="Xiao L."/>
        </authorList>
    </citation>
    <scope>NUCLEOTIDE SEQUENCE [LARGE SCALE GENOMIC DNA]</scope>
    <source>
        <strain evidence="3">30847</strain>
    </source>
</reference>
<proteinExistence type="predicted"/>
<keyword evidence="2" id="KW-0472">Membrane</keyword>
<evidence type="ECO:0000313" key="3">
    <source>
        <dbReference type="EMBL" id="OII71349.1"/>
    </source>
</evidence>
<evidence type="ECO:0000313" key="4">
    <source>
        <dbReference type="Proteomes" id="UP000186804"/>
    </source>
</evidence>
<dbReference type="EMBL" id="LRBS01000123">
    <property type="protein sequence ID" value="OII71349.1"/>
    <property type="molecule type" value="Genomic_DNA"/>
</dbReference>
<dbReference type="AlphaFoldDB" id="A0A1J4MER4"/>
<name>A0A1J4MER4_9CRYT</name>
<dbReference type="GeneID" id="92366692"/>
<sequence length="165" mass="19221">MEADTIKLQKKKLEGTFYQGYSIYIKQLLLGTIIALLASIMVYKYIEIKSYLAVWGPFNNRNILDSIDRQSGRIFNRKFVLNTNKQDLSEVSTELESEDNKHIQEYNEDDDFSSNIEDYLDILRQGEIHSESSDNEDVIDNDWSDDSEQEQVSSPVDEINYTEKD</sequence>
<feature type="transmembrane region" description="Helical" evidence="2">
    <location>
        <begin position="23"/>
        <end position="43"/>
    </location>
</feature>
<dbReference type="OrthoDB" id="10335634at2759"/>
<dbReference type="VEuPathDB" id="CryptoDB:cand_025080"/>
<evidence type="ECO:0000256" key="2">
    <source>
        <dbReference type="SAM" id="Phobius"/>
    </source>
</evidence>
<organism evidence="3 4">
    <name type="scientific">Cryptosporidium andersoni</name>
    <dbReference type="NCBI Taxonomy" id="117008"/>
    <lineage>
        <taxon>Eukaryota</taxon>
        <taxon>Sar</taxon>
        <taxon>Alveolata</taxon>
        <taxon>Apicomplexa</taxon>
        <taxon>Conoidasida</taxon>
        <taxon>Coccidia</taxon>
        <taxon>Eucoccidiorida</taxon>
        <taxon>Eimeriorina</taxon>
        <taxon>Cryptosporidiidae</taxon>
        <taxon>Cryptosporidium</taxon>
    </lineage>
</organism>
<comment type="caution">
    <text evidence="3">The sequence shown here is derived from an EMBL/GenBank/DDBJ whole genome shotgun (WGS) entry which is preliminary data.</text>
</comment>
<feature type="compositionally biased region" description="Acidic residues" evidence="1">
    <location>
        <begin position="133"/>
        <end position="149"/>
    </location>
</feature>
<protein>
    <submittedName>
        <fullName evidence="3">Uncharacterized protein</fullName>
    </submittedName>
</protein>
<dbReference type="Proteomes" id="UP000186804">
    <property type="component" value="Unassembled WGS sequence"/>
</dbReference>
<accession>A0A1J4MER4</accession>
<gene>
    <name evidence="3" type="ORF">cand_025080</name>
</gene>
<feature type="region of interest" description="Disordered" evidence="1">
    <location>
        <begin position="128"/>
        <end position="165"/>
    </location>
</feature>
<evidence type="ECO:0000256" key="1">
    <source>
        <dbReference type="SAM" id="MobiDB-lite"/>
    </source>
</evidence>
<keyword evidence="2" id="KW-1133">Transmembrane helix</keyword>